<dbReference type="GeneID" id="27710780"/>
<keyword evidence="4" id="KW-1185">Reference proteome</keyword>
<organism evidence="3 4">
    <name type="scientific">Fonsecaea multimorphosa CBS 102226</name>
    <dbReference type="NCBI Taxonomy" id="1442371"/>
    <lineage>
        <taxon>Eukaryota</taxon>
        <taxon>Fungi</taxon>
        <taxon>Dikarya</taxon>
        <taxon>Ascomycota</taxon>
        <taxon>Pezizomycotina</taxon>
        <taxon>Eurotiomycetes</taxon>
        <taxon>Chaetothyriomycetidae</taxon>
        <taxon>Chaetothyriales</taxon>
        <taxon>Herpotrichiellaceae</taxon>
        <taxon>Fonsecaea</taxon>
    </lineage>
</organism>
<dbReference type="SMART" id="SM00248">
    <property type="entry name" value="ANK"/>
    <property type="match status" value="1"/>
</dbReference>
<dbReference type="Gene3D" id="1.25.40.20">
    <property type="entry name" value="Ankyrin repeat-containing domain"/>
    <property type="match status" value="1"/>
</dbReference>
<dbReference type="InterPro" id="IPR002110">
    <property type="entry name" value="Ankyrin_rpt"/>
</dbReference>
<gene>
    <name evidence="3" type="ORF">Z520_05034</name>
</gene>
<dbReference type="RefSeq" id="XP_016633581.1">
    <property type="nucleotide sequence ID" value="XM_016775538.1"/>
</dbReference>
<proteinExistence type="predicted"/>
<dbReference type="Proteomes" id="UP000053411">
    <property type="component" value="Unassembled WGS sequence"/>
</dbReference>
<dbReference type="SUPFAM" id="SSF48403">
    <property type="entry name" value="Ankyrin repeat"/>
    <property type="match status" value="1"/>
</dbReference>
<dbReference type="EMBL" id="KN848069">
    <property type="protein sequence ID" value="KIX99458.1"/>
    <property type="molecule type" value="Genomic_DNA"/>
</dbReference>
<evidence type="ECO:0000256" key="1">
    <source>
        <dbReference type="PROSITE-ProRule" id="PRU00023"/>
    </source>
</evidence>
<evidence type="ECO:0000313" key="4">
    <source>
        <dbReference type="Proteomes" id="UP000053411"/>
    </source>
</evidence>
<evidence type="ECO:0000256" key="2">
    <source>
        <dbReference type="SAM" id="MobiDB-lite"/>
    </source>
</evidence>
<accession>A0A0D2KS25</accession>
<dbReference type="Pfam" id="PF00023">
    <property type="entry name" value="Ank"/>
    <property type="match status" value="1"/>
</dbReference>
<feature type="region of interest" description="Disordered" evidence="2">
    <location>
        <begin position="638"/>
        <end position="731"/>
    </location>
</feature>
<dbReference type="AlphaFoldDB" id="A0A0D2KS25"/>
<sequence>MAEAVLGVVASGAGLASLALQLFEVAQKLHELRADIRDAPVEVREILDEVDLLRTVLTEYLNVSGSANNSGLGPTLVQKQASGQCLKVLKVLRDIAHELETQIQASSSRRLINWAKVEAAFKRKRFVRLQTELERAKSTLVLAILTDSRSKPCLPDSSIIFKEPVEKHPSETTELPAKSAILGPRANNSRLTRSSSWFAKYNIGIANVYVRSKHSPQRAEADDSAPQNGLQWSISLTSWIFNNAVAFMLDSRPPRIQLTLQIDRLVPPDAEIFHLCAAGGAIGVGRSIADGKSSASDITYEGVTPLMVAAYYRHADVCRVLLDAGADVAATMLKAYGNTTVQLTALHFALSGLGISQTSVSALSMHVDPWQAHWEALSNFDFWYDPPITVSSNTARVLVEHGRSCIDSGWSPPSRHPNSMDDATSLMPGTLFYGTPEDFVWLTAPERVNLVGWELDHFYVSMALMQCLVRNFNVRRISTIFWRVSDPSNLAKIYDSWNWTLLHYLLSRLPYVDDEYLSFLVPMLDQLVHAGAIGFAGTLRKPTPLMHAAHMSLEYHLFRYHVWQPQLAAQIVTSGLKLWLEILGRAKVDIRSYFAAECQRGAADFIDNAHAGEVHDPRYFRIEANYYFQRRIYPAPGGWPGNDTEDGLQSTEDLDQSRIDERGWGDSEDGSDLRSNDDEDDSTSHKDANSGNEEVDGFNELSCPDRCLLEESSELKARETPKLQTDIGLLA</sequence>
<feature type="compositionally biased region" description="Basic and acidic residues" evidence="2">
    <location>
        <begin position="707"/>
        <end position="721"/>
    </location>
</feature>
<protein>
    <submittedName>
        <fullName evidence="3">Uncharacterized protein</fullName>
    </submittedName>
</protein>
<dbReference type="STRING" id="1442371.A0A0D2KS25"/>
<feature type="repeat" description="ANK" evidence="1">
    <location>
        <begin position="301"/>
        <end position="333"/>
    </location>
</feature>
<reference evidence="3 4" key="1">
    <citation type="submission" date="2015-01" db="EMBL/GenBank/DDBJ databases">
        <title>The Genome Sequence of Fonsecaea multimorphosa CBS 102226.</title>
        <authorList>
            <consortium name="The Broad Institute Genomics Platform"/>
            <person name="Cuomo C."/>
            <person name="de Hoog S."/>
            <person name="Gorbushina A."/>
            <person name="Stielow B."/>
            <person name="Teixiera M."/>
            <person name="Abouelleil A."/>
            <person name="Chapman S.B."/>
            <person name="Priest M."/>
            <person name="Young S.K."/>
            <person name="Wortman J."/>
            <person name="Nusbaum C."/>
            <person name="Birren B."/>
        </authorList>
    </citation>
    <scope>NUCLEOTIDE SEQUENCE [LARGE SCALE GENOMIC DNA]</scope>
    <source>
        <strain evidence="3 4">CBS 102226</strain>
    </source>
</reference>
<feature type="compositionally biased region" description="Basic and acidic residues" evidence="2">
    <location>
        <begin position="655"/>
        <end position="688"/>
    </location>
</feature>
<name>A0A0D2KS25_9EURO</name>
<dbReference type="PROSITE" id="PS50088">
    <property type="entry name" value="ANK_REPEAT"/>
    <property type="match status" value="1"/>
</dbReference>
<dbReference type="InterPro" id="IPR036770">
    <property type="entry name" value="Ankyrin_rpt-contain_sf"/>
</dbReference>
<dbReference type="VEuPathDB" id="FungiDB:Z520_05034"/>
<keyword evidence="1" id="KW-0040">ANK repeat</keyword>
<dbReference type="OrthoDB" id="3200163at2759"/>
<dbReference type="PROSITE" id="PS50297">
    <property type="entry name" value="ANK_REP_REGION"/>
    <property type="match status" value="1"/>
</dbReference>
<evidence type="ECO:0000313" key="3">
    <source>
        <dbReference type="EMBL" id="KIX99458.1"/>
    </source>
</evidence>